<name>A0AAW1QI00_9CHLO</name>
<accession>A0AAW1QI00</accession>
<feature type="domain" description="RmlD-like substrate binding" evidence="2">
    <location>
        <begin position="13"/>
        <end position="320"/>
    </location>
</feature>
<dbReference type="InterPro" id="IPR029903">
    <property type="entry name" value="RmlD-like-bd"/>
</dbReference>
<feature type="compositionally biased region" description="Basic and acidic residues" evidence="1">
    <location>
        <begin position="362"/>
        <end position="375"/>
    </location>
</feature>
<feature type="region of interest" description="Disordered" evidence="1">
    <location>
        <begin position="318"/>
        <end position="385"/>
    </location>
</feature>
<organism evidence="3 4">
    <name type="scientific">Apatococcus lobatus</name>
    <dbReference type="NCBI Taxonomy" id="904363"/>
    <lineage>
        <taxon>Eukaryota</taxon>
        <taxon>Viridiplantae</taxon>
        <taxon>Chlorophyta</taxon>
        <taxon>core chlorophytes</taxon>
        <taxon>Trebouxiophyceae</taxon>
        <taxon>Chlorellales</taxon>
        <taxon>Chlorellaceae</taxon>
        <taxon>Apatococcus</taxon>
    </lineage>
</organism>
<proteinExistence type="predicted"/>
<dbReference type="CDD" id="cd05254">
    <property type="entry name" value="dTDP_HR_like_SDR_e"/>
    <property type="match status" value="1"/>
</dbReference>
<evidence type="ECO:0000313" key="4">
    <source>
        <dbReference type="Proteomes" id="UP001438707"/>
    </source>
</evidence>
<gene>
    <name evidence="3" type="ORF">WJX74_006579</name>
</gene>
<dbReference type="SUPFAM" id="SSF51735">
    <property type="entry name" value="NAD(P)-binding Rossmann-fold domains"/>
    <property type="match status" value="1"/>
</dbReference>
<dbReference type="InterPro" id="IPR036291">
    <property type="entry name" value="NAD(P)-bd_dom_sf"/>
</dbReference>
<dbReference type="Proteomes" id="UP001438707">
    <property type="component" value="Unassembled WGS sequence"/>
</dbReference>
<evidence type="ECO:0000313" key="3">
    <source>
        <dbReference type="EMBL" id="KAK9821055.1"/>
    </source>
</evidence>
<keyword evidence="4" id="KW-1185">Reference proteome</keyword>
<reference evidence="3 4" key="1">
    <citation type="journal article" date="2024" name="Nat. Commun.">
        <title>Phylogenomics reveals the evolutionary origins of lichenization in chlorophyte algae.</title>
        <authorList>
            <person name="Puginier C."/>
            <person name="Libourel C."/>
            <person name="Otte J."/>
            <person name="Skaloud P."/>
            <person name="Haon M."/>
            <person name="Grisel S."/>
            <person name="Petersen M."/>
            <person name="Berrin J.G."/>
            <person name="Delaux P.M."/>
            <person name="Dal Grande F."/>
            <person name="Keller J."/>
        </authorList>
    </citation>
    <scope>NUCLEOTIDE SEQUENCE [LARGE SCALE GENOMIC DNA]</scope>
    <source>
        <strain evidence="3 4">SAG 2145</strain>
    </source>
</reference>
<dbReference type="Pfam" id="PF04321">
    <property type="entry name" value="RmlD_sub_bind"/>
    <property type="match status" value="1"/>
</dbReference>
<dbReference type="PANTHER" id="PTHR43242:SF1">
    <property type="entry name" value="NAD(P)-BINDING ROSSMANN-FOLD SUPERFAMILY PROTEIN"/>
    <property type="match status" value="1"/>
</dbReference>
<protein>
    <recommendedName>
        <fullName evidence="2">RmlD-like substrate binding domain-containing protein</fullName>
    </recommendedName>
</protein>
<dbReference type="AlphaFoldDB" id="A0AAW1QI00"/>
<evidence type="ECO:0000259" key="2">
    <source>
        <dbReference type="Pfam" id="PF04321"/>
    </source>
</evidence>
<sequence length="385" mass="42372">MASDRSPFDREPHVLVTGGSGYLGQFLVQKLQKSYKVGFTHHSSSPPSLGTSKAFWVDLKDGSGLEQCLEAMHPLAAIINTAGITSPAICERHPETARKVHVPFHLLKAVAAYRDKHGKCPLFIQLSTDLVFDGNQAHWTESDACKPINVYGRTKLEAEQLLQAQWPHHVILRSSIIYGPNSPQPVSRRLFLQFVDGALRDGPPTTFFADEWRSPIYVHDICRICEALLQIEAAGQKLATGHQLLHMGGPERLSRLDMARLVALHWHRSSDNILSASAASMTDRGVASPPDVSMDSGLLQRVLGIEVTCFAEALDDMQQEPRVGNAGRNGTQGQASEGDEHRFNSPPERMGVRVLNSRQSARLREVSCDKGHRSGDTSPLTPRDS</sequence>
<dbReference type="PANTHER" id="PTHR43242">
    <property type="entry name" value="NAD(P)-BINDING ROSSMANN-FOLD SUPERFAMILY PROTEIN"/>
    <property type="match status" value="1"/>
</dbReference>
<dbReference type="Gene3D" id="3.40.50.720">
    <property type="entry name" value="NAD(P)-binding Rossmann-like Domain"/>
    <property type="match status" value="1"/>
</dbReference>
<dbReference type="EMBL" id="JALJOS010000041">
    <property type="protein sequence ID" value="KAK9821055.1"/>
    <property type="molecule type" value="Genomic_DNA"/>
</dbReference>
<comment type="caution">
    <text evidence="3">The sequence shown here is derived from an EMBL/GenBank/DDBJ whole genome shotgun (WGS) entry which is preliminary data.</text>
</comment>
<evidence type="ECO:0000256" key="1">
    <source>
        <dbReference type="SAM" id="MobiDB-lite"/>
    </source>
</evidence>
<feature type="compositionally biased region" description="Polar residues" evidence="1">
    <location>
        <begin position="376"/>
        <end position="385"/>
    </location>
</feature>